<dbReference type="Gene3D" id="3.30.428.10">
    <property type="entry name" value="HIT-like"/>
    <property type="match status" value="1"/>
</dbReference>
<organism evidence="5 6">
    <name type="scientific">Photobacterium sp. (strain ATCC 43367)</name>
    <dbReference type="NCBI Taxonomy" id="379097"/>
    <lineage>
        <taxon>Bacteria</taxon>
        <taxon>Pseudomonadati</taxon>
        <taxon>Pseudomonadota</taxon>
        <taxon>Gammaproteobacteria</taxon>
        <taxon>Vibrionales</taxon>
        <taxon>Vibrionaceae</taxon>
        <taxon>Vibrio</taxon>
        <taxon>Vibrio oreintalis group</taxon>
    </lineage>
</organism>
<comment type="caution">
    <text evidence="5">The sequence shown here is derived from an EMBL/GenBank/DDBJ whole genome shotgun (WGS) entry which is preliminary data.</text>
</comment>
<evidence type="ECO:0000259" key="4">
    <source>
        <dbReference type="PROSITE" id="PS51084"/>
    </source>
</evidence>
<dbReference type="InterPro" id="IPR001310">
    <property type="entry name" value="Histidine_triad_HIT"/>
</dbReference>
<dbReference type="NCBIfam" id="NF007965">
    <property type="entry name" value="PRK10687.1"/>
    <property type="match status" value="1"/>
</dbReference>
<gene>
    <name evidence="5" type="ORF">NM06_17565</name>
</gene>
<accession>A0A0A5JH57</accession>
<dbReference type="CDD" id="cd01276">
    <property type="entry name" value="PKCI_related"/>
    <property type="match status" value="1"/>
</dbReference>
<dbReference type="PANTHER" id="PTHR23089">
    <property type="entry name" value="HISTIDINE TRIAD HIT PROTEIN"/>
    <property type="match status" value="1"/>
</dbReference>
<dbReference type="PROSITE" id="PS00892">
    <property type="entry name" value="HIT_1"/>
    <property type="match status" value="1"/>
</dbReference>
<dbReference type="STRING" id="379097.SE23_20160"/>
<dbReference type="InterPro" id="IPR036265">
    <property type="entry name" value="HIT-like_sf"/>
</dbReference>
<dbReference type="InterPro" id="IPR019808">
    <property type="entry name" value="Histidine_triad_CS"/>
</dbReference>
<dbReference type="RefSeq" id="WP_005474935.1">
    <property type="nucleotide sequence ID" value="NZ_JAVHXG010000632.1"/>
</dbReference>
<dbReference type="AlphaFoldDB" id="A0A0A5JH57"/>
<protein>
    <submittedName>
        <fullName evidence="5">Purine nucleoside phosphoramidase</fullName>
    </submittedName>
</protein>
<dbReference type="GO" id="GO:0003824">
    <property type="term" value="F:catalytic activity"/>
    <property type="evidence" value="ECO:0007669"/>
    <property type="project" value="InterPro"/>
</dbReference>
<dbReference type="OrthoDB" id="9784774at2"/>
<reference evidence="5 6" key="1">
    <citation type="submission" date="2014-10" db="EMBL/GenBank/DDBJ databases">
        <title>Genome sequencing of Vibrio sinaloensis T08.</title>
        <authorList>
            <person name="Chan K.-G."/>
            <person name="Mohamad N.I."/>
        </authorList>
    </citation>
    <scope>NUCLEOTIDE SEQUENCE [LARGE SCALE GENOMIC DNA]</scope>
    <source>
        <strain evidence="5 6">T08</strain>
    </source>
</reference>
<sequence length="116" mass="12949">MAEETIFSKIIRKEIPADVVYQDDLVTAFRDINPRAPSHILIIPNKLIPTVNDVADEDEALMGRMFVVARNLAKQEGIAEDGYRLIVNCNSHGGQEVYHIHMHLVGGRPLGPMLMS</sequence>
<feature type="short sequence motif" description="Histidine triad motif" evidence="2 3">
    <location>
        <begin position="99"/>
        <end position="103"/>
    </location>
</feature>
<feature type="active site" description="Tele-AMP-histidine intermediate" evidence="1">
    <location>
        <position position="101"/>
    </location>
</feature>
<dbReference type="InterPro" id="IPR011146">
    <property type="entry name" value="HIT-like"/>
</dbReference>
<dbReference type="Proteomes" id="UP000030451">
    <property type="component" value="Unassembled WGS sequence"/>
</dbReference>
<name>A0A0A5JH57_PHOS4</name>
<dbReference type="SUPFAM" id="SSF54197">
    <property type="entry name" value="HIT-like"/>
    <property type="match status" value="1"/>
</dbReference>
<dbReference type="PROSITE" id="PS51084">
    <property type="entry name" value="HIT_2"/>
    <property type="match status" value="1"/>
</dbReference>
<evidence type="ECO:0000313" key="6">
    <source>
        <dbReference type="Proteomes" id="UP000030451"/>
    </source>
</evidence>
<dbReference type="PRINTS" id="PR00332">
    <property type="entry name" value="HISTRIAD"/>
</dbReference>
<proteinExistence type="predicted"/>
<evidence type="ECO:0000256" key="1">
    <source>
        <dbReference type="PIRSR" id="PIRSR601310-1"/>
    </source>
</evidence>
<feature type="domain" description="HIT" evidence="4">
    <location>
        <begin position="6"/>
        <end position="115"/>
    </location>
</feature>
<dbReference type="EMBL" id="JRWP01000049">
    <property type="protein sequence ID" value="KGY07323.1"/>
    <property type="molecule type" value="Genomic_DNA"/>
</dbReference>
<evidence type="ECO:0000313" key="5">
    <source>
        <dbReference type="EMBL" id="KGY07323.1"/>
    </source>
</evidence>
<evidence type="ECO:0000256" key="3">
    <source>
        <dbReference type="PROSITE-ProRule" id="PRU00464"/>
    </source>
</evidence>
<dbReference type="Pfam" id="PF01230">
    <property type="entry name" value="HIT"/>
    <property type="match status" value="1"/>
</dbReference>
<evidence type="ECO:0000256" key="2">
    <source>
        <dbReference type="PIRSR" id="PIRSR601310-3"/>
    </source>
</evidence>